<evidence type="ECO:0000313" key="6">
    <source>
        <dbReference type="EMBL" id="MXQ72831.1"/>
    </source>
</evidence>
<dbReference type="SUPFAM" id="SSF57829">
    <property type="entry name" value="Zn-binding ribosomal proteins"/>
    <property type="match status" value="1"/>
</dbReference>
<evidence type="ECO:0000256" key="3">
    <source>
        <dbReference type="ARBA" id="ARBA00023274"/>
    </source>
</evidence>
<gene>
    <name evidence="5 6" type="primary">rpmG</name>
    <name evidence="6" type="ORF">GSF08_02570</name>
</gene>
<comment type="caution">
    <text evidence="6">The sequence shown here is derived from an EMBL/GenBank/DDBJ whole genome shotgun (WGS) entry which is preliminary data.</text>
</comment>
<dbReference type="PROSITE" id="PS00582">
    <property type="entry name" value="RIBOSOMAL_L33"/>
    <property type="match status" value="1"/>
</dbReference>
<dbReference type="Pfam" id="PF00471">
    <property type="entry name" value="Ribosomal_L33"/>
    <property type="match status" value="1"/>
</dbReference>
<dbReference type="GO" id="GO:0006412">
    <property type="term" value="P:translation"/>
    <property type="evidence" value="ECO:0007669"/>
    <property type="project" value="UniProtKB-UniRule"/>
</dbReference>
<evidence type="ECO:0000256" key="1">
    <source>
        <dbReference type="ARBA" id="ARBA00007596"/>
    </source>
</evidence>
<dbReference type="PANTHER" id="PTHR43168">
    <property type="entry name" value="50S RIBOSOMAL PROTEIN L33, CHLOROPLASTIC"/>
    <property type="match status" value="1"/>
</dbReference>
<organism evidence="6 7">
    <name type="scientific">Copranaerobaculum intestinale</name>
    <dbReference type="NCBI Taxonomy" id="2692629"/>
    <lineage>
        <taxon>Bacteria</taxon>
        <taxon>Bacillati</taxon>
        <taxon>Bacillota</taxon>
        <taxon>Erysipelotrichia</taxon>
        <taxon>Erysipelotrichales</taxon>
        <taxon>Erysipelotrichaceae</taxon>
        <taxon>Copranaerobaculum</taxon>
    </lineage>
</organism>
<evidence type="ECO:0000256" key="4">
    <source>
        <dbReference type="ARBA" id="ARBA00035176"/>
    </source>
</evidence>
<protein>
    <recommendedName>
        <fullName evidence="4 5">Large ribosomal subunit protein bL33</fullName>
    </recommendedName>
</protein>
<sequence>MNEKVILTCTRCLSRNYTTKRNKKTNTERLELKKYCKKCGEHTLHKETK</sequence>
<dbReference type="Gene3D" id="2.20.28.120">
    <property type="entry name" value="Ribosomal protein L33"/>
    <property type="match status" value="1"/>
</dbReference>
<dbReference type="PANTHER" id="PTHR43168:SF2">
    <property type="entry name" value="LARGE RIBOSOMAL SUBUNIT PROTEIN BL33C"/>
    <property type="match status" value="1"/>
</dbReference>
<keyword evidence="3 5" id="KW-0687">Ribonucleoprotein</keyword>
<evidence type="ECO:0000256" key="5">
    <source>
        <dbReference type="HAMAP-Rule" id="MF_00294"/>
    </source>
</evidence>
<dbReference type="NCBIfam" id="NF001764">
    <property type="entry name" value="PRK00504.1"/>
    <property type="match status" value="1"/>
</dbReference>
<dbReference type="InterPro" id="IPR038584">
    <property type="entry name" value="Ribosomal_bL33_sf"/>
</dbReference>
<proteinExistence type="inferred from homology"/>
<dbReference type="AlphaFoldDB" id="A0A6N8U4M5"/>
<accession>A0A6N8U4M5</accession>
<evidence type="ECO:0000313" key="7">
    <source>
        <dbReference type="Proteomes" id="UP000434036"/>
    </source>
</evidence>
<dbReference type="InterPro" id="IPR018264">
    <property type="entry name" value="Ribosomal_bL33_CS"/>
</dbReference>
<dbReference type="RefSeq" id="WP_160624310.1">
    <property type="nucleotide sequence ID" value="NZ_WUUQ01000001.1"/>
</dbReference>
<keyword evidence="7" id="KW-1185">Reference proteome</keyword>
<dbReference type="NCBIfam" id="TIGR01023">
    <property type="entry name" value="rpmG_bact"/>
    <property type="match status" value="1"/>
</dbReference>
<dbReference type="NCBIfam" id="NF001860">
    <property type="entry name" value="PRK00595.1"/>
    <property type="match status" value="1"/>
</dbReference>
<reference evidence="6 7" key="2">
    <citation type="submission" date="2020-01" db="EMBL/GenBank/DDBJ databases">
        <title>Clostridiaceae sp. nov. isolated from the gut of human by culturomics.</title>
        <authorList>
            <person name="Chang Y."/>
        </authorList>
    </citation>
    <scope>NUCLEOTIDE SEQUENCE [LARGE SCALE GENOMIC DNA]</scope>
    <source>
        <strain evidence="6 7">DONG20-135</strain>
    </source>
</reference>
<dbReference type="EMBL" id="WUUQ01000001">
    <property type="protein sequence ID" value="MXQ72831.1"/>
    <property type="molecule type" value="Genomic_DNA"/>
</dbReference>
<dbReference type="GO" id="GO:0005737">
    <property type="term" value="C:cytoplasm"/>
    <property type="evidence" value="ECO:0007669"/>
    <property type="project" value="UniProtKB-ARBA"/>
</dbReference>
<dbReference type="HAMAP" id="MF_00294">
    <property type="entry name" value="Ribosomal_bL33"/>
    <property type="match status" value="1"/>
</dbReference>
<dbReference type="GO" id="GO:0005840">
    <property type="term" value="C:ribosome"/>
    <property type="evidence" value="ECO:0007669"/>
    <property type="project" value="UniProtKB-KW"/>
</dbReference>
<comment type="similarity">
    <text evidence="1 5">Belongs to the bacterial ribosomal protein bL33 family.</text>
</comment>
<dbReference type="GO" id="GO:0003735">
    <property type="term" value="F:structural constituent of ribosome"/>
    <property type="evidence" value="ECO:0007669"/>
    <property type="project" value="InterPro"/>
</dbReference>
<dbReference type="GO" id="GO:1990904">
    <property type="term" value="C:ribonucleoprotein complex"/>
    <property type="evidence" value="ECO:0007669"/>
    <property type="project" value="UniProtKB-KW"/>
</dbReference>
<name>A0A6N8U4M5_9FIRM</name>
<dbReference type="InterPro" id="IPR011332">
    <property type="entry name" value="Ribosomal_zn-bd"/>
</dbReference>
<dbReference type="Proteomes" id="UP000434036">
    <property type="component" value="Unassembled WGS sequence"/>
</dbReference>
<reference evidence="6 7" key="1">
    <citation type="submission" date="2019-12" db="EMBL/GenBank/DDBJ databases">
        <authorList>
            <person name="Yang R."/>
        </authorList>
    </citation>
    <scope>NUCLEOTIDE SEQUENCE [LARGE SCALE GENOMIC DNA]</scope>
    <source>
        <strain evidence="6 7">DONG20-135</strain>
    </source>
</reference>
<dbReference type="InterPro" id="IPR001705">
    <property type="entry name" value="Ribosomal_bL33"/>
</dbReference>
<evidence type="ECO:0000256" key="2">
    <source>
        <dbReference type="ARBA" id="ARBA00022980"/>
    </source>
</evidence>
<keyword evidence="2 5" id="KW-0689">Ribosomal protein</keyword>